<protein>
    <submittedName>
        <fullName evidence="5">AlNc14C87G5565 protein</fullName>
    </submittedName>
</protein>
<reference evidence="5" key="2">
    <citation type="submission" date="2011-02" db="EMBL/GenBank/DDBJ databases">
        <authorList>
            <person name="MacLean D."/>
        </authorList>
    </citation>
    <scope>NUCLEOTIDE SEQUENCE</scope>
</reference>
<dbReference type="AlphaFoldDB" id="F0WG35"/>
<keyword evidence="1 3" id="KW-0547">Nucleotide-binding</keyword>
<evidence type="ECO:0000256" key="3">
    <source>
        <dbReference type="PROSITE-ProRule" id="PRU10141"/>
    </source>
</evidence>
<dbReference type="InterPro" id="IPR000719">
    <property type="entry name" value="Prot_kinase_dom"/>
</dbReference>
<name>F0WG35_9STRA</name>
<dbReference type="Gene3D" id="3.30.200.20">
    <property type="entry name" value="Phosphorylase Kinase, domain 1"/>
    <property type="match status" value="1"/>
</dbReference>
<proteinExistence type="predicted"/>
<dbReference type="GO" id="GO:0035556">
    <property type="term" value="P:intracellular signal transduction"/>
    <property type="evidence" value="ECO:0007669"/>
    <property type="project" value="TreeGrafter"/>
</dbReference>
<dbReference type="SUPFAM" id="SSF56112">
    <property type="entry name" value="Protein kinase-like (PK-like)"/>
    <property type="match status" value="1"/>
</dbReference>
<dbReference type="PROSITE" id="PS50011">
    <property type="entry name" value="PROTEIN_KINASE_DOM"/>
    <property type="match status" value="1"/>
</dbReference>
<dbReference type="GO" id="GO:0005737">
    <property type="term" value="C:cytoplasm"/>
    <property type="evidence" value="ECO:0007669"/>
    <property type="project" value="TreeGrafter"/>
</dbReference>
<dbReference type="InterPro" id="IPR011009">
    <property type="entry name" value="Kinase-like_dom_sf"/>
</dbReference>
<dbReference type="Pfam" id="PF00069">
    <property type="entry name" value="Pkinase"/>
    <property type="match status" value="1"/>
</dbReference>
<evidence type="ECO:0000313" key="5">
    <source>
        <dbReference type="EMBL" id="CCA20169.1"/>
    </source>
</evidence>
<dbReference type="HOGENOM" id="CLU_1477661_0_0_1"/>
<evidence type="ECO:0000256" key="1">
    <source>
        <dbReference type="ARBA" id="ARBA00022741"/>
    </source>
</evidence>
<sequence length="183" mass="20665">MEEAMMVEISLATFDLTQSGHEKLKDTGSLLADHMLGFKETKQAVIESNAEGISRLNQYTFQEELGRGSYSIARKAVSIDSGEFVAIKVVDKSKLKRVRVGRFGNALQGLRMEIDIWRRLHHPDIIMLKEVIDAEALDMLYMVSELADGPVLTGERECVPLNQATAIRYFCHLVRYLQHAIIL</sequence>
<dbReference type="PROSITE" id="PS00107">
    <property type="entry name" value="PROTEIN_KINASE_ATP"/>
    <property type="match status" value="1"/>
</dbReference>
<dbReference type="GO" id="GO:0005524">
    <property type="term" value="F:ATP binding"/>
    <property type="evidence" value="ECO:0007669"/>
    <property type="project" value="UniProtKB-UniRule"/>
</dbReference>
<evidence type="ECO:0000256" key="2">
    <source>
        <dbReference type="ARBA" id="ARBA00022840"/>
    </source>
</evidence>
<dbReference type="GO" id="GO:0004674">
    <property type="term" value="F:protein serine/threonine kinase activity"/>
    <property type="evidence" value="ECO:0007669"/>
    <property type="project" value="TreeGrafter"/>
</dbReference>
<gene>
    <name evidence="5" type="primary">AlNc14C87G5565</name>
    <name evidence="5" type="ORF">ALNC14_063120</name>
</gene>
<dbReference type="PANTHER" id="PTHR24346">
    <property type="entry name" value="MAP/MICROTUBULE AFFINITY-REGULATING KINASE"/>
    <property type="match status" value="1"/>
</dbReference>
<dbReference type="InterPro" id="IPR017441">
    <property type="entry name" value="Protein_kinase_ATP_BS"/>
</dbReference>
<evidence type="ECO:0000259" key="4">
    <source>
        <dbReference type="PROSITE" id="PS50011"/>
    </source>
</evidence>
<keyword evidence="2 3" id="KW-0067">ATP-binding</keyword>
<feature type="domain" description="Protein kinase" evidence="4">
    <location>
        <begin position="59"/>
        <end position="183"/>
    </location>
</feature>
<reference evidence="5" key="1">
    <citation type="journal article" date="2011" name="PLoS Biol.">
        <title>Gene gain and loss during evolution of obligate parasitism in the white rust pathogen of Arabidopsis thaliana.</title>
        <authorList>
            <person name="Kemen E."/>
            <person name="Gardiner A."/>
            <person name="Schultz-Larsen T."/>
            <person name="Kemen A.C."/>
            <person name="Balmuth A.L."/>
            <person name="Robert-Seilaniantz A."/>
            <person name="Bailey K."/>
            <person name="Holub E."/>
            <person name="Studholme D.J."/>
            <person name="Maclean D."/>
            <person name="Jones J.D."/>
        </authorList>
    </citation>
    <scope>NUCLEOTIDE SEQUENCE</scope>
</reference>
<dbReference type="EMBL" id="FR824132">
    <property type="protein sequence ID" value="CCA20169.1"/>
    <property type="molecule type" value="Genomic_DNA"/>
</dbReference>
<organism evidence="5">
    <name type="scientific">Albugo laibachii Nc14</name>
    <dbReference type="NCBI Taxonomy" id="890382"/>
    <lineage>
        <taxon>Eukaryota</taxon>
        <taxon>Sar</taxon>
        <taxon>Stramenopiles</taxon>
        <taxon>Oomycota</taxon>
        <taxon>Peronosporomycetes</taxon>
        <taxon>Albuginales</taxon>
        <taxon>Albuginaceae</taxon>
        <taxon>Albugo</taxon>
    </lineage>
</organism>
<dbReference type="PANTHER" id="PTHR24346:SF77">
    <property type="entry name" value="SERINE THREONINE PROTEIN KINASE"/>
    <property type="match status" value="1"/>
</dbReference>
<feature type="binding site" evidence="3">
    <location>
        <position position="88"/>
    </location>
    <ligand>
        <name>ATP</name>
        <dbReference type="ChEBI" id="CHEBI:30616"/>
    </ligand>
</feature>
<accession>F0WG35</accession>